<dbReference type="PRINTS" id="PR00038">
    <property type="entry name" value="HTHLUXR"/>
</dbReference>
<dbReference type="SUPFAM" id="SSF52172">
    <property type="entry name" value="CheY-like"/>
    <property type="match status" value="1"/>
</dbReference>
<name>A0A2P7NXS0_9PROT</name>
<dbReference type="SMART" id="SM00448">
    <property type="entry name" value="REC"/>
    <property type="match status" value="1"/>
</dbReference>
<evidence type="ECO:0000256" key="2">
    <source>
        <dbReference type="ARBA" id="ARBA00023015"/>
    </source>
</evidence>
<organism evidence="8 9">
    <name type="scientific">Nitrosomonas supralitoralis</name>
    <dbReference type="NCBI Taxonomy" id="2116706"/>
    <lineage>
        <taxon>Bacteria</taxon>
        <taxon>Pseudomonadati</taxon>
        <taxon>Pseudomonadota</taxon>
        <taxon>Betaproteobacteria</taxon>
        <taxon>Nitrosomonadales</taxon>
        <taxon>Nitrosomonadaceae</taxon>
        <taxon>Nitrosomonas</taxon>
    </lineage>
</organism>
<sequence>MIQYSHLKIRVMVAESFELVRLGLRSLFDNHATIRLVAETYQIDDLFNLAEQHQPDVILLDLLLSSDHYEEHITQLLQVCPHSKVLALSNHNNAQTHLQTFRSGAVGVISKNNSTDLLLKAILAIHTGHIWFDRNTIKLLWQAQFNCDPAPNIQPQPDTPLFQQVRLSDSERHVAHLACKGLCAKEISAQLSITDKTVRNQLSAIYRKTGVKKQIELCLKAPLYNYFKDPHPVGTSHPFDKEIKQEVKDKNLLPEKKQI</sequence>
<dbReference type="RefSeq" id="WP_106705915.1">
    <property type="nucleotide sequence ID" value="NZ_PXXU01000007.1"/>
</dbReference>
<evidence type="ECO:0000313" key="8">
    <source>
        <dbReference type="EMBL" id="PSJ18266.1"/>
    </source>
</evidence>
<keyword evidence="9" id="KW-1185">Reference proteome</keyword>
<dbReference type="EMBL" id="PXXU01000007">
    <property type="protein sequence ID" value="PSJ18266.1"/>
    <property type="molecule type" value="Genomic_DNA"/>
</dbReference>
<keyword evidence="4" id="KW-0804">Transcription</keyword>
<dbReference type="Proteomes" id="UP000241912">
    <property type="component" value="Unassembled WGS sequence"/>
</dbReference>
<dbReference type="Pfam" id="PF00072">
    <property type="entry name" value="Response_reg"/>
    <property type="match status" value="1"/>
</dbReference>
<accession>A0A2P7NXS0</accession>
<dbReference type="SUPFAM" id="SSF46894">
    <property type="entry name" value="C-terminal effector domain of the bipartite response regulators"/>
    <property type="match status" value="1"/>
</dbReference>
<keyword evidence="2" id="KW-0805">Transcription regulation</keyword>
<dbReference type="PANTHER" id="PTHR43214">
    <property type="entry name" value="TWO-COMPONENT RESPONSE REGULATOR"/>
    <property type="match status" value="1"/>
</dbReference>
<feature type="domain" description="HTH luxR-type" evidence="6">
    <location>
        <begin position="160"/>
        <end position="225"/>
    </location>
</feature>
<dbReference type="PANTHER" id="PTHR43214:SF41">
    <property type="entry name" value="NITRATE_NITRITE RESPONSE REGULATOR PROTEIN NARP"/>
    <property type="match status" value="1"/>
</dbReference>
<feature type="modified residue" description="4-aspartylphosphate" evidence="5">
    <location>
        <position position="61"/>
    </location>
</feature>
<gene>
    <name evidence="8" type="ORF">C7H79_03505</name>
</gene>
<dbReference type="CDD" id="cd17535">
    <property type="entry name" value="REC_NarL-like"/>
    <property type="match status" value="1"/>
</dbReference>
<dbReference type="PROSITE" id="PS50110">
    <property type="entry name" value="RESPONSE_REGULATORY"/>
    <property type="match status" value="1"/>
</dbReference>
<comment type="caution">
    <text evidence="8">The sequence shown here is derived from an EMBL/GenBank/DDBJ whole genome shotgun (WGS) entry which is preliminary data.</text>
</comment>
<dbReference type="GO" id="GO:0003677">
    <property type="term" value="F:DNA binding"/>
    <property type="evidence" value="ECO:0007669"/>
    <property type="project" value="UniProtKB-KW"/>
</dbReference>
<proteinExistence type="predicted"/>
<dbReference type="PROSITE" id="PS00622">
    <property type="entry name" value="HTH_LUXR_1"/>
    <property type="match status" value="1"/>
</dbReference>
<dbReference type="InterPro" id="IPR000792">
    <property type="entry name" value="Tscrpt_reg_LuxR_C"/>
</dbReference>
<dbReference type="PROSITE" id="PS50043">
    <property type="entry name" value="HTH_LUXR_2"/>
    <property type="match status" value="1"/>
</dbReference>
<feature type="domain" description="Response regulatory" evidence="7">
    <location>
        <begin position="10"/>
        <end position="126"/>
    </location>
</feature>
<keyword evidence="3 8" id="KW-0238">DNA-binding</keyword>
<dbReference type="InterPro" id="IPR058245">
    <property type="entry name" value="NreC/VraR/RcsB-like_REC"/>
</dbReference>
<dbReference type="InterPro" id="IPR016032">
    <property type="entry name" value="Sig_transdc_resp-reg_C-effctor"/>
</dbReference>
<dbReference type="InterPro" id="IPR039420">
    <property type="entry name" value="WalR-like"/>
</dbReference>
<dbReference type="GO" id="GO:0000160">
    <property type="term" value="P:phosphorelay signal transduction system"/>
    <property type="evidence" value="ECO:0007669"/>
    <property type="project" value="InterPro"/>
</dbReference>
<protein>
    <submittedName>
        <fullName evidence="8">DNA-binding response regulator</fullName>
    </submittedName>
</protein>
<evidence type="ECO:0000256" key="5">
    <source>
        <dbReference type="PROSITE-ProRule" id="PRU00169"/>
    </source>
</evidence>
<dbReference type="Gene3D" id="3.40.50.2300">
    <property type="match status" value="1"/>
</dbReference>
<dbReference type="GO" id="GO:0006355">
    <property type="term" value="P:regulation of DNA-templated transcription"/>
    <property type="evidence" value="ECO:0007669"/>
    <property type="project" value="InterPro"/>
</dbReference>
<dbReference type="CDD" id="cd06170">
    <property type="entry name" value="LuxR_C_like"/>
    <property type="match status" value="1"/>
</dbReference>
<evidence type="ECO:0000313" key="9">
    <source>
        <dbReference type="Proteomes" id="UP000241912"/>
    </source>
</evidence>
<reference evidence="8 9" key="1">
    <citation type="submission" date="2018-03" db="EMBL/GenBank/DDBJ databases">
        <title>Draft genome of Nitrosomonas supralitoralis APG5.</title>
        <authorList>
            <person name="Urakawa H."/>
            <person name="Lopez J.V."/>
        </authorList>
    </citation>
    <scope>NUCLEOTIDE SEQUENCE [LARGE SCALE GENOMIC DNA]</scope>
    <source>
        <strain evidence="8 9">APG5</strain>
    </source>
</reference>
<keyword evidence="1 5" id="KW-0597">Phosphoprotein</keyword>
<evidence type="ECO:0000256" key="4">
    <source>
        <dbReference type="ARBA" id="ARBA00023163"/>
    </source>
</evidence>
<dbReference type="Pfam" id="PF00196">
    <property type="entry name" value="GerE"/>
    <property type="match status" value="1"/>
</dbReference>
<dbReference type="SMART" id="SM00421">
    <property type="entry name" value="HTH_LUXR"/>
    <property type="match status" value="1"/>
</dbReference>
<dbReference type="InterPro" id="IPR001789">
    <property type="entry name" value="Sig_transdc_resp-reg_receiver"/>
</dbReference>
<dbReference type="InterPro" id="IPR011006">
    <property type="entry name" value="CheY-like_superfamily"/>
</dbReference>
<evidence type="ECO:0000256" key="3">
    <source>
        <dbReference type="ARBA" id="ARBA00023125"/>
    </source>
</evidence>
<evidence type="ECO:0000256" key="1">
    <source>
        <dbReference type="ARBA" id="ARBA00022553"/>
    </source>
</evidence>
<evidence type="ECO:0000259" key="7">
    <source>
        <dbReference type="PROSITE" id="PS50110"/>
    </source>
</evidence>
<evidence type="ECO:0000259" key="6">
    <source>
        <dbReference type="PROSITE" id="PS50043"/>
    </source>
</evidence>
<dbReference type="OrthoDB" id="9780593at2"/>
<dbReference type="AlphaFoldDB" id="A0A2P7NXS0"/>